<evidence type="ECO:0000313" key="3">
    <source>
        <dbReference type="EMBL" id="KAK7039921.1"/>
    </source>
</evidence>
<feature type="transmembrane region" description="Helical" evidence="1">
    <location>
        <begin position="48"/>
        <end position="71"/>
    </location>
</feature>
<feature type="transmembrane region" description="Helical" evidence="1">
    <location>
        <begin position="162"/>
        <end position="180"/>
    </location>
</feature>
<feature type="transmembrane region" description="Helical" evidence="1">
    <location>
        <begin position="91"/>
        <end position="110"/>
    </location>
</feature>
<evidence type="ECO:0000256" key="1">
    <source>
        <dbReference type="SAM" id="Phobius"/>
    </source>
</evidence>
<dbReference type="PANTHER" id="PTHR40465:SF1">
    <property type="entry name" value="DUF6534 DOMAIN-CONTAINING PROTEIN"/>
    <property type="match status" value="1"/>
</dbReference>
<dbReference type="Pfam" id="PF20152">
    <property type="entry name" value="DUF6534"/>
    <property type="match status" value="1"/>
</dbReference>
<gene>
    <name evidence="3" type="ORF">R3P38DRAFT_494632</name>
</gene>
<proteinExistence type="predicted"/>
<evidence type="ECO:0000259" key="2">
    <source>
        <dbReference type="Pfam" id="PF20152"/>
    </source>
</evidence>
<accession>A0AAW0CNG4</accession>
<dbReference type="Proteomes" id="UP001362999">
    <property type="component" value="Unassembled WGS sequence"/>
</dbReference>
<keyword evidence="4" id="KW-1185">Reference proteome</keyword>
<feature type="transmembrane region" description="Helical" evidence="1">
    <location>
        <begin position="12"/>
        <end position="36"/>
    </location>
</feature>
<sequence length="306" mass="34114">MPPSIESTNGVYLTAVFLQAILQGMGLLQGFLFFVWYHHDSWSVKGTVITVLVLECIQMGAAFGNIYVWFVTGFGDFDNLNTIHRVDMVELLAMYLSIFVAQVHFARCIYQFNKQHKILPAVILLFSLASLGCGFGQVVLSIRLKQYSALGKLNVTDNLQASFALAADVLITVGLTWRLSQHRGGIQSTNKILNFVIMTAINRGVCTTIFAALNMILFLTQPGTFYFMIAILLSDKFYMNSMLAMLNTREYAVQLQGRTIVEQISMPVFKSSMGGGTQNTVTVTTVNEVHRDDEMLDSGKIQLQMD</sequence>
<keyword evidence="1" id="KW-1133">Transmembrane helix</keyword>
<protein>
    <recommendedName>
        <fullName evidence="2">DUF6534 domain-containing protein</fullName>
    </recommendedName>
</protein>
<comment type="caution">
    <text evidence="3">The sequence shown here is derived from an EMBL/GenBank/DDBJ whole genome shotgun (WGS) entry which is preliminary data.</text>
</comment>
<dbReference type="InterPro" id="IPR045339">
    <property type="entry name" value="DUF6534"/>
</dbReference>
<feature type="domain" description="DUF6534" evidence="2">
    <location>
        <begin position="164"/>
        <end position="251"/>
    </location>
</feature>
<reference evidence="3 4" key="1">
    <citation type="journal article" date="2024" name="J Genomics">
        <title>Draft genome sequencing and assembly of Favolaschia claudopus CIRM-BRFM 2984 isolated from oak limbs.</title>
        <authorList>
            <person name="Navarro D."/>
            <person name="Drula E."/>
            <person name="Chaduli D."/>
            <person name="Cazenave R."/>
            <person name="Ahrendt S."/>
            <person name="Wang J."/>
            <person name="Lipzen A."/>
            <person name="Daum C."/>
            <person name="Barry K."/>
            <person name="Grigoriev I.V."/>
            <person name="Favel A."/>
            <person name="Rosso M.N."/>
            <person name="Martin F."/>
        </authorList>
    </citation>
    <scope>NUCLEOTIDE SEQUENCE [LARGE SCALE GENOMIC DNA]</scope>
    <source>
        <strain evidence="3 4">CIRM-BRFM 2984</strain>
    </source>
</reference>
<dbReference type="EMBL" id="JAWWNJ010000016">
    <property type="protein sequence ID" value="KAK7039921.1"/>
    <property type="molecule type" value="Genomic_DNA"/>
</dbReference>
<name>A0AAW0CNG4_9AGAR</name>
<keyword evidence="1" id="KW-0472">Membrane</keyword>
<evidence type="ECO:0000313" key="4">
    <source>
        <dbReference type="Proteomes" id="UP001362999"/>
    </source>
</evidence>
<feature type="transmembrane region" description="Helical" evidence="1">
    <location>
        <begin position="225"/>
        <end position="246"/>
    </location>
</feature>
<organism evidence="3 4">
    <name type="scientific">Favolaschia claudopus</name>
    <dbReference type="NCBI Taxonomy" id="2862362"/>
    <lineage>
        <taxon>Eukaryota</taxon>
        <taxon>Fungi</taxon>
        <taxon>Dikarya</taxon>
        <taxon>Basidiomycota</taxon>
        <taxon>Agaricomycotina</taxon>
        <taxon>Agaricomycetes</taxon>
        <taxon>Agaricomycetidae</taxon>
        <taxon>Agaricales</taxon>
        <taxon>Marasmiineae</taxon>
        <taxon>Mycenaceae</taxon>
        <taxon>Favolaschia</taxon>
    </lineage>
</organism>
<feature type="transmembrane region" description="Helical" evidence="1">
    <location>
        <begin position="122"/>
        <end position="142"/>
    </location>
</feature>
<dbReference type="AlphaFoldDB" id="A0AAW0CNG4"/>
<dbReference type="PANTHER" id="PTHR40465">
    <property type="entry name" value="CHROMOSOME 1, WHOLE GENOME SHOTGUN SEQUENCE"/>
    <property type="match status" value="1"/>
</dbReference>
<feature type="transmembrane region" description="Helical" evidence="1">
    <location>
        <begin position="192"/>
        <end position="219"/>
    </location>
</feature>
<keyword evidence="1" id="KW-0812">Transmembrane</keyword>